<dbReference type="Proteomes" id="UP001432039">
    <property type="component" value="Chromosome"/>
</dbReference>
<name>A0ABZ1TJS3_STRVG</name>
<dbReference type="RefSeq" id="WP_328964424.1">
    <property type="nucleotide sequence ID" value="NZ_CP108090.1"/>
</dbReference>
<accession>A0ABZ1TJS3</accession>
<sequence length="550" mass="58506">MTTDHDTPSAEAALAAAWQGFSTGYRVLTETELDVLCHKLLGHGPAAVADRAARELRSYTATVTAGPQPNRPPAVIMHSATRTTRGFDGDLADVRAGRDPYDVAGYLEARAVSLAAAGDLAVGRTQPWRDAVRHYGTDSLDVGLLEPYYLSDALLTVAAETPRVLVPLVEWLRDRPSAVVRLYALDTETQVFLLWLKAQAGLDALNVDANNPVVSDRWNRKNHIHPTVEDALAITAVGLDADALLQAEQRASEAHRLLGLAVPVLPGYLVERSASVAAFADSVVEAARLLRERYGLEYGCLKPCEAGDGARIVPGIALKNEETLRDHAVEAYQHGDAYLLEAHVDFLHCEIGGRRFIIAPSGHIRGGRVAAGLTLQLMNGVAWEGNVTLTADDCARLGVPAEYHDRMTAALNAVRNAFHGPRAAEQGCKGGLVTGGVDFAVGRIGGVFGDRVVLGAIDFNLSSHGAEYLRSFQDKVPGHVATRVYRPASEADLAATVTAVTGLAPDVATQVVASVPGRWGMVAAAGTSLEDAARTAQRLVEGLRSLALAR</sequence>
<protein>
    <submittedName>
        <fullName evidence="1">Uncharacterized protein</fullName>
    </submittedName>
</protein>
<proteinExistence type="predicted"/>
<keyword evidence="2" id="KW-1185">Reference proteome</keyword>
<evidence type="ECO:0000313" key="2">
    <source>
        <dbReference type="Proteomes" id="UP001432039"/>
    </source>
</evidence>
<evidence type="ECO:0000313" key="1">
    <source>
        <dbReference type="EMBL" id="WUQ16084.1"/>
    </source>
</evidence>
<gene>
    <name evidence="1" type="ORF">OG517_34305</name>
</gene>
<dbReference type="EMBL" id="CP108090">
    <property type="protein sequence ID" value="WUQ16084.1"/>
    <property type="molecule type" value="Genomic_DNA"/>
</dbReference>
<reference evidence="1" key="1">
    <citation type="submission" date="2022-10" db="EMBL/GenBank/DDBJ databases">
        <title>The complete genomes of actinobacterial strains from the NBC collection.</title>
        <authorList>
            <person name="Joergensen T.S."/>
            <person name="Alvarez Arevalo M."/>
            <person name="Sterndorff E.B."/>
            <person name="Faurdal D."/>
            <person name="Vuksanovic O."/>
            <person name="Mourched A.-S."/>
            <person name="Charusanti P."/>
            <person name="Shaw S."/>
            <person name="Blin K."/>
            <person name="Weber T."/>
        </authorList>
    </citation>
    <scope>NUCLEOTIDE SEQUENCE</scope>
    <source>
        <strain evidence="1">NBC_00248</strain>
    </source>
</reference>
<organism evidence="1 2">
    <name type="scientific">Streptomyces virginiae</name>
    <name type="common">Streptomyces cinnamonensis</name>
    <dbReference type="NCBI Taxonomy" id="1961"/>
    <lineage>
        <taxon>Bacteria</taxon>
        <taxon>Bacillati</taxon>
        <taxon>Actinomycetota</taxon>
        <taxon>Actinomycetes</taxon>
        <taxon>Kitasatosporales</taxon>
        <taxon>Streptomycetaceae</taxon>
        <taxon>Streptomyces</taxon>
    </lineage>
</organism>